<proteinExistence type="predicted"/>
<gene>
    <name evidence="1" type="ORF">GCM10007855_39990</name>
</gene>
<evidence type="ECO:0008006" key="3">
    <source>
        <dbReference type="Google" id="ProtNLM"/>
    </source>
</evidence>
<name>A0ABQ6ALD4_9GAMM</name>
<keyword evidence="2" id="KW-1185">Reference proteome</keyword>
<comment type="caution">
    <text evidence="1">The sequence shown here is derived from an EMBL/GenBank/DDBJ whole genome shotgun (WGS) entry which is preliminary data.</text>
</comment>
<sequence>MFLTGCSVATDIYDAQQLRIKNEKINKLNDKKFEEYGACFVSFDANVSLELLKNRNLTKKIGNGINKYGNYTEGFWIYTQTDQANTKVEIATMNDILILPLEVGAQVMSKSKKLGAIISDKGNLSVGYFSKNKFDCLERNDFANVSLVSSKLLD</sequence>
<accession>A0ABQ6ALD4</accession>
<reference evidence="2" key="1">
    <citation type="journal article" date="2019" name="Int. J. Syst. Evol. Microbiol.">
        <title>The Global Catalogue of Microorganisms (GCM) 10K type strain sequencing project: providing services to taxonomists for standard genome sequencing and annotation.</title>
        <authorList>
            <consortium name="The Broad Institute Genomics Platform"/>
            <consortium name="The Broad Institute Genome Sequencing Center for Infectious Disease"/>
            <person name="Wu L."/>
            <person name="Ma J."/>
        </authorList>
    </citation>
    <scope>NUCLEOTIDE SEQUENCE [LARGE SCALE GENOMIC DNA]</scope>
    <source>
        <strain evidence="2">NBRC 105001</strain>
    </source>
</reference>
<evidence type="ECO:0000313" key="1">
    <source>
        <dbReference type="EMBL" id="GLR77124.1"/>
    </source>
</evidence>
<dbReference type="EMBL" id="BSOU01000022">
    <property type="protein sequence ID" value="GLR77124.1"/>
    <property type="molecule type" value="Genomic_DNA"/>
</dbReference>
<organism evidence="1 2">
    <name type="scientific">Aliivibrio sifiae</name>
    <dbReference type="NCBI Taxonomy" id="566293"/>
    <lineage>
        <taxon>Bacteria</taxon>
        <taxon>Pseudomonadati</taxon>
        <taxon>Pseudomonadota</taxon>
        <taxon>Gammaproteobacteria</taxon>
        <taxon>Vibrionales</taxon>
        <taxon>Vibrionaceae</taxon>
        <taxon>Aliivibrio</taxon>
    </lineage>
</organism>
<evidence type="ECO:0000313" key="2">
    <source>
        <dbReference type="Proteomes" id="UP001156660"/>
    </source>
</evidence>
<dbReference type="Proteomes" id="UP001156660">
    <property type="component" value="Unassembled WGS sequence"/>
</dbReference>
<protein>
    <recommendedName>
        <fullName evidence="3">Lipoprotein</fullName>
    </recommendedName>
</protein>